<feature type="chain" id="PRO_5042176759" description="Glycoside hydrolase family 76 protein" evidence="1">
    <location>
        <begin position="22"/>
        <end position="309"/>
    </location>
</feature>
<keyword evidence="1" id="KW-0732">Signal</keyword>
<dbReference type="Proteomes" id="UP001218218">
    <property type="component" value="Unassembled WGS sequence"/>
</dbReference>
<sequence>MITPALLPLLLVAFALPSILAQVVSPYWRKPDITASPAERINLAGAALAKAVNQLNPAPQFFRELLSLSLSTRYNLTSLLSANATSGAVAGCKGSFYGQMAEFDLITKQTMWEKSLKTYFQVAQSAHVNFSTTKTYGRAAALAYAAYKDQTFLDYAMQSWWFGRAYTLSQDDVSAGRISTKNLSSLQEVCQNQTMVGGTFWLMDPVKPKLIPLSTGLSALLAEATSDQLYLQAAIESRKFIQAHLHNDLNIVLEAIYAPQNYSCDVINEIFPYNTGITIEGLSILAALINDTETQNLLEQILAAAIPYS</sequence>
<dbReference type="InterPro" id="IPR008928">
    <property type="entry name" value="6-hairpin_glycosidase_sf"/>
</dbReference>
<proteinExistence type="predicted"/>
<evidence type="ECO:0000313" key="3">
    <source>
        <dbReference type="Proteomes" id="UP001218218"/>
    </source>
</evidence>
<dbReference type="AlphaFoldDB" id="A0AAD7E855"/>
<keyword evidence="3" id="KW-1185">Reference proteome</keyword>
<gene>
    <name evidence="2" type="ORF">DFH08DRAFT_905201</name>
</gene>
<evidence type="ECO:0000256" key="1">
    <source>
        <dbReference type="SAM" id="SignalP"/>
    </source>
</evidence>
<feature type="signal peptide" evidence="1">
    <location>
        <begin position="1"/>
        <end position="21"/>
    </location>
</feature>
<dbReference type="Gene3D" id="1.50.10.20">
    <property type="match status" value="1"/>
</dbReference>
<reference evidence="2" key="1">
    <citation type="submission" date="2023-03" db="EMBL/GenBank/DDBJ databases">
        <title>Massive genome expansion in bonnet fungi (Mycena s.s.) driven by repeated elements and novel gene families across ecological guilds.</title>
        <authorList>
            <consortium name="Lawrence Berkeley National Laboratory"/>
            <person name="Harder C.B."/>
            <person name="Miyauchi S."/>
            <person name="Viragh M."/>
            <person name="Kuo A."/>
            <person name="Thoen E."/>
            <person name="Andreopoulos B."/>
            <person name="Lu D."/>
            <person name="Skrede I."/>
            <person name="Drula E."/>
            <person name="Henrissat B."/>
            <person name="Morin E."/>
            <person name="Kohler A."/>
            <person name="Barry K."/>
            <person name="LaButti K."/>
            <person name="Morin E."/>
            <person name="Salamov A."/>
            <person name="Lipzen A."/>
            <person name="Mereny Z."/>
            <person name="Hegedus B."/>
            <person name="Baldrian P."/>
            <person name="Stursova M."/>
            <person name="Weitz H."/>
            <person name="Taylor A."/>
            <person name="Grigoriev I.V."/>
            <person name="Nagy L.G."/>
            <person name="Martin F."/>
            <person name="Kauserud H."/>
        </authorList>
    </citation>
    <scope>NUCLEOTIDE SEQUENCE</scope>
    <source>
        <strain evidence="2">CBHHK002</strain>
    </source>
</reference>
<accession>A0AAD7E855</accession>
<comment type="caution">
    <text evidence="2">The sequence shown here is derived from an EMBL/GenBank/DDBJ whole genome shotgun (WGS) entry which is preliminary data.</text>
</comment>
<dbReference type="EMBL" id="JARIHO010000116">
    <property type="protein sequence ID" value="KAJ7302406.1"/>
    <property type="molecule type" value="Genomic_DNA"/>
</dbReference>
<organism evidence="2 3">
    <name type="scientific">Mycena albidolilacea</name>
    <dbReference type="NCBI Taxonomy" id="1033008"/>
    <lineage>
        <taxon>Eukaryota</taxon>
        <taxon>Fungi</taxon>
        <taxon>Dikarya</taxon>
        <taxon>Basidiomycota</taxon>
        <taxon>Agaricomycotina</taxon>
        <taxon>Agaricomycetes</taxon>
        <taxon>Agaricomycetidae</taxon>
        <taxon>Agaricales</taxon>
        <taxon>Marasmiineae</taxon>
        <taxon>Mycenaceae</taxon>
        <taxon>Mycena</taxon>
    </lineage>
</organism>
<evidence type="ECO:0000313" key="2">
    <source>
        <dbReference type="EMBL" id="KAJ7302406.1"/>
    </source>
</evidence>
<dbReference type="SUPFAM" id="SSF48208">
    <property type="entry name" value="Six-hairpin glycosidases"/>
    <property type="match status" value="1"/>
</dbReference>
<evidence type="ECO:0008006" key="4">
    <source>
        <dbReference type="Google" id="ProtNLM"/>
    </source>
</evidence>
<dbReference type="GO" id="GO:0005975">
    <property type="term" value="P:carbohydrate metabolic process"/>
    <property type="evidence" value="ECO:0007669"/>
    <property type="project" value="InterPro"/>
</dbReference>
<protein>
    <recommendedName>
        <fullName evidence="4">Glycoside hydrolase family 76 protein</fullName>
    </recommendedName>
</protein>
<name>A0AAD7E855_9AGAR</name>